<sequence>MRKILIHEAELIFVLCLCLLFQLPAWSVPAGGVGSANLEIIPNGLVVNGNVGIGTTAPGGKLDIGGKTTFEASGGMRTTGKVTAEAFYKTDGTQMGAGTVTNVAAGTGLTGGPITTSGTIALADTTVTAGDYGSENQVGKFTVDAQGRLTAASNITITGFEPTFTTLGVSKGGTGATSFTANQLVRVHSGGLSLESSGMTLPTGAIVGTTDTQTLTNKTLNGTNTISAEAIMTGTLPAGRLIGAYTGITSVGVLSNLTVADPNVVAITALRNDGGNKPRLIMGVQSNEAYIHENYSTSSVPLNFKMGNSTVMTFAGTYVGIGTTAPGAKLHVAGTGSFEGITLGGVTQTSWPSGGGWTENATNNKIYTTNTGRNVGIGTAAPSAELDVRGNLVLDPGSSPAIYTGTAGSELNRYLQLINSPSQTSASGLKAGGILVADTYSYANPGKNNLIVKGMVRVGIGTLEAGTAKLAVMDGNVGIGTTEAGTAKLAVMGGNVGIGTTAPAGKLHVDMDGAGGTTWEVVFKDGKVGIGTTNPGEELEVAGSFEGVEVASSLPGILMRDKDSTFGQAAAYVGFYDQTRRTGFVGDGSGSLQSLDLWGDAGTFVRIGANNLEKMRITTDGKVGIGTTDPSAKLDVEGVNPIGYTARIYNSAGDPNGILLVKGGYYNSGDNDPVFEVANNQNNTILYANERNVGIGTTEPMGKLHVYVGALTPNAFVVNPADGKVGINSSPGDARLSVGGDMVVSGLPAGTGSAVYVDGFGKLYKASSSLRYKKDISLLTVDPQTVLQLSPKNFTWKENNARDIGLIAEEVDKVIPELVFYKDGQPEGVKYEKVPLYLLEVIKAQQKEIDELKADVDELKRK</sequence>
<organism evidence="2 3">
    <name type="scientific">candidate division WOR-1 bacterium RIFCSPHIGHO2_01_FULL_53_15</name>
    <dbReference type="NCBI Taxonomy" id="1802564"/>
    <lineage>
        <taxon>Bacteria</taxon>
        <taxon>Bacillati</taxon>
        <taxon>Saganbacteria</taxon>
    </lineage>
</organism>
<dbReference type="InterPro" id="IPR018666">
    <property type="entry name" value="DUF2125"/>
</dbReference>
<dbReference type="InterPro" id="IPR030392">
    <property type="entry name" value="S74_ICA"/>
</dbReference>
<proteinExistence type="predicted"/>
<evidence type="ECO:0000259" key="1">
    <source>
        <dbReference type="PROSITE" id="PS51688"/>
    </source>
</evidence>
<dbReference type="Pfam" id="PF13884">
    <property type="entry name" value="Peptidase_S74"/>
    <property type="match status" value="1"/>
</dbReference>
<dbReference type="EMBL" id="METM01000009">
    <property type="protein sequence ID" value="OGB90409.1"/>
    <property type="molecule type" value="Genomic_DNA"/>
</dbReference>
<dbReference type="AlphaFoldDB" id="A0A1F4Q3H5"/>
<evidence type="ECO:0000313" key="2">
    <source>
        <dbReference type="EMBL" id="OGB90409.1"/>
    </source>
</evidence>
<comment type="caution">
    <text evidence="2">The sequence shown here is derived from an EMBL/GenBank/DDBJ whole genome shotgun (WGS) entry which is preliminary data.</text>
</comment>
<reference evidence="2 3" key="1">
    <citation type="journal article" date="2016" name="Nat. Commun.">
        <title>Thousands of microbial genomes shed light on interconnected biogeochemical processes in an aquifer system.</title>
        <authorList>
            <person name="Anantharaman K."/>
            <person name="Brown C.T."/>
            <person name="Hug L.A."/>
            <person name="Sharon I."/>
            <person name="Castelle C.J."/>
            <person name="Probst A.J."/>
            <person name="Thomas B.C."/>
            <person name="Singh A."/>
            <person name="Wilkins M.J."/>
            <person name="Karaoz U."/>
            <person name="Brodie E.L."/>
            <person name="Williams K.H."/>
            <person name="Hubbard S.S."/>
            <person name="Banfield J.F."/>
        </authorList>
    </citation>
    <scope>NUCLEOTIDE SEQUENCE [LARGE SCALE GENOMIC DNA]</scope>
</reference>
<dbReference type="Pfam" id="PF09898">
    <property type="entry name" value="DUF2125"/>
    <property type="match status" value="1"/>
</dbReference>
<feature type="domain" description="Peptidase S74" evidence="1">
    <location>
        <begin position="768"/>
        <end position="856"/>
    </location>
</feature>
<protein>
    <recommendedName>
        <fullName evidence="1">Peptidase S74 domain-containing protein</fullName>
    </recommendedName>
</protein>
<accession>A0A1F4Q3H5</accession>
<gene>
    <name evidence="2" type="ORF">A2625_00980</name>
</gene>
<evidence type="ECO:0000313" key="3">
    <source>
        <dbReference type="Proteomes" id="UP000178724"/>
    </source>
</evidence>
<name>A0A1F4Q3H5_UNCSA</name>
<dbReference type="Proteomes" id="UP000178724">
    <property type="component" value="Unassembled WGS sequence"/>
</dbReference>
<dbReference type="PROSITE" id="PS51688">
    <property type="entry name" value="ICA"/>
    <property type="match status" value="1"/>
</dbReference>